<sequence length="234" mass="25421">MVTLAIDSSNKAMAIGLVDGNEIKGELALNVQQNHSIQLMPAIQYLMKASHVTPKDVTAIAVAQGPGSYTGLRIGVTVAKTMAWDLNIPLYGISSLKVLAANITCFDGVIVSLLDARRNAVYIGAYRRSDVSAPLETVIEDTYLPMEELVVQLKALDEPVIVVGSHADILLYKTQFEEALSQCVFVEATDGIPSGARLALLSQFEEAQEPHTFVPSYIRMTEAETNWRKAQGLD</sequence>
<dbReference type="InterPro" id="IPR043129">
    <property type="entry name" value="ATPase_NBD"/>
</dbReference>
<keyword evidence="3" id="KW-1185">Reference proteome</keyword>
<name>A0A1D2L2W7_BROTH</name>
<dbReference type="InterPro" id="IPR022496">
    <property type="entry name" value="T6A_TsaB"/>
</dbReference>
<dbReference type="GO" id="GO:0005829">
    <property type="term" value="C:cytosol"/>
    <property type="evidence" value="ECO:0007669"/>
    <property type="project" value="TreeGrafter"/>
</dbReference>
<dbReference type="Proteomes" id="UP000243591">
    <property type="component" value="Chromosome"/>
</dbReference>
<dbReference type="CDD" id="cd24032">
    <property type="entry name" value="ASKHA_NBD_TsaB"/>
    <property type="match status" value="1"/>
</dbReference>
<dbReference type="EMBL" id="CP023483">
    <property type="protein sequence ID" value="ATF25397.1"/>
    <property type="molecule type" value="Genomic_DNA"/>
</dbReference>
<dbReference type="NCBIfam" id="TIGR03725">
    <property type="entry name" value="T6A_YeaZ"/>
    <property type="match status" value="1"/>
</dbReference>
<reference evidence="2 3" key="1">
    <citation type="submission" date="2017-09" db="EMBL/GenBank/DDBJ databases">
        <title>Complete Genome Sequences of Two Strains of the Meat Spoilage Bacterium Brochothrix thermosphacta Isolated from Ground Chicken.</title>
        <authorList>
            <person name="Paoli G.C."/>
            <person name="Wijey C."/>
            <person name="Chen C.-Y."/>
            <person name="Nguyen L."/>
            <person name="Yan X."/>
            <person name="Irwin P.L."/>
        </authorList>
    </citation>
    <scope>NUCLEOTIDE SEQUENCE [LARGE SCALE GENOMIC DNA]</scope>
    <source>
        <strain evidence="2 3">BI</strain>
    </source>
</reference>
<dbReference type="RefSeq" id="WP_029092387.1">
    <property type="nucleotide sequence ID" value="NZ_CP023483.1"/>
</dbReference>
<gene>
    <name evidence="2" type="primary">tsaB</name>
    <name evidence="2" type="ORF">CNY62_02745</name>
</gene>
<evidence type="ECO:0000313" key="2">
    <source>
        <dbReference type="EMBL" id="ATF25397.1"/>
    </source>
</evidence>
<dbReference type="SUPFAM" id="SSF53067">
    <property type="entry name" value="Actin-like ATPase domain"/>
    <property type="match status" value="2"/>
</dbReference>
<dbReference type="AlphaFoldDB" id="A0A1D2L2W7"/>
<dbReference type="GO" id="GO:0016740">
    <property type="term" value="F:transferase activity"/>
    <property type="evidence" value="ECO:0007669"/>
    <property type="project" value="UniProtKB-KW"/>
</dbReference>
<dbReference type="InterPro" id="IPR000905">
    <property type="entry name" value="Gcp-like_dom"/>
</dbReference>
<proteinExistence type="predicted"/>
<evidence type="ECO:0000259" key="1">
    <source>
        <dbReference type="Pfam" id="PF00814"/>
    </source>
</evidence>
<evidence type="ECO:0000313" key="3">
    <source>
        <dbReference type="Proteomes" id="UP000243591"/>
    </source>
</evidence>
<dbReference type="PANTHER" id="PTHR11735">
    <property type="entry name" value="TRNA N6-ADENOSINE THREONYLCARBAMOYLTRANSFERASE"/>
    <property type="match status" value="1"/>
</dbReference>
<accession>A0A1D2L2W7</accession>
<protein>
    <submittedName>
        <fullName evidence="2">tRNA (Adenosine(37)-N6)-threonylcarbamoyltransferase complex dimerization subunit type 1 TsaB</fullName>
    </submittedName>
</protein>
<dbReference type="GO" id="GO:0002949">
    <property type="term" value="P:tRNA threonylcarbamoyladenosine modification"/>
    <property type="evidence" value="ECO:0007669"/>
    <property type="project" value="InterPro"/>
</dbReference>
<dbReference type="Gene3D" id="3.30.420.40">
    <property type="match status" value="2"/>
</dbReference>
<organism evidence="2 3">
    <name type="scientific">Brochothrix thermosphacta</name>
    <name type="common">Microbacterium thermosphactum</name>
    <dbReference type="NCBI Taxonomy" id="2756"/>
    <lineage>
        <taxon>Bacteria</taxon>
        <taxon>Bacillati</taxon>
        <taxon>Bacillota</taxon>
        <taxon>Bacilli</taxon>
        <taxon>Bacillales</taxon>
        <taxon>Listeriaceae</taxon>
        <taxon>Brochothrix</taxon>
    </lineage>
</organism>
<dbReference type="PANTHER" id="PTHR11735:SF11">
    <property type="entry name" value="TRNA THREONYLCARBAMOYLADENOSINE BIOSYNTHESIS PROTEIN TSAB"/>
    <property type="match status" value="1"/>
</dbReference>
<feature type="domain" description="Gcp-like" evidence="1">
    <location>
        <begin position="31"/>
        <end position="227"/>
    </location>
</feature>
<dbReference type="Pfam" id="PF00814">
    <property type="entry name" value="TsaD"/>
    <property type="match status" value="1"/>
</dbReference>
<dbReference type="KEGG" id="bths:CNY62_02745"/>
<keyword evidence="2" id="KW-0808">Transferase</keyword>
<dbReference type="OrthoDB" id="9784166at2"/>
<dbReference type="STRING" id="2756.BFR44_01140"/>